<keyword evidence="8" id="KW-0539">Nucleus</keyword>
<feature type="compositionally biased region" description="Basic and acidic residues" evidence="13">
    <location>
        <begin position="756"/>
        <end position="765"/>
    </location>
</feature>
<feature type="region of interest" description="Disordered" evidence="13">
    <location>
        <begin position="961"/>
        <end position="1015"/>
    </location>
</feature>
<feature type="region of interest" description="Disordered" evidence="13">
    <location>
        <begin position="1911"/>
        <end position="1951"/>
    </location>
</feature>
<feature type="compositionally biased region" description="Basic and acidic residues" evidence="13">
    <location>
        <begin position="1667"/>
        <end position="1681"/>
    </location>
</feature>
<feature type="compositionally biased region" description="Basic and acidic residues" evidence="13">
    <location>
        <begin position="157"/>
        <end position="174"/>
    </location>
</feature>
<dbReference type="GO" id="GO:0016607">
    <property type="term" value="C:nuclear speck"/>
    <property type="evidence" value="ECO:0007669"/>
    <property type="project" value="UniProtKB-SubCell"/>
</dbReference>
<dbReference type="Pfam" id="PF26583">
    <property type="entry name" value="Spectrin_YLPM1"/>
    <property type="match status" value="1"/>
</dbReference>
<feature type="compositionally biased region" description="Gly residues" evidence="13">
    <location>
        <begin position="961"/>
        <end position="1009"/>
    </location>
</feature>
<dbReference type="GO" id="GO:0032204">
    <property type="term" value="P:regulation of telomere maintenance"/>
    <property type="evidence" value="ECO:0007669"/>
    <property type="project" value="TreeGrafter"/>
</dbReference>
<dbReference type="PANTHER" id="PTHR13413">
    <property type="entry name" value="YLP MOTIF CONTAINING PROTEIN NUCLEAR PROTEIN ZAP"/>
    <property type="match status" value="1"/>
</dbReference>
<sequence length="2001" mass="226077">MYPSWGNYGGPHQPNYGPGPRKPPGAGPAAGFGGFEASPGGGGGGSLFSSLQEQHLQQMQQLQMLHQKQLQSVLQHGNNAGPPYGGGYPGSPWQPEASGHLDNSAGAQTFYNQDEPPAQPARAPGHQQPPLPPPQPHQAEPQPCPPPPEPPTPKPPEINEAHKKDSLATEDDKSLPLQQQQQLWYKRHLENLQKLKQEKAKQNQKEGDGSVAPHPGQAVPPPPSEPPKGTPPPPPPKDEPPAPPPPPDELRSEKPPTFTDTTEIPQDPVEAARLQQLQAAAAQWQHVQQQRAGLQYQALMQQHEKLQHILEKYQQLIQQPADLQSMSTEMQRRHYELQQQQFTPLFQDWDRSFVLWYEQFKTYPHKDQLQDYEHQWKQWQEQMNATNSHLQERVATLTAMLPLPSGQYTGGMMGQYGQYPGQDMQMQQQSLNLGIQHSTGAVGPRSQGPLPTGFGPHTESPAGPPVLGGGPAGIGVRPPGPLTNQPPNFNSVQGPRGNNPRFDQPQQRFDGPQRFDQPQQRFDGPPRFDQPRQRFDGPPRFDQPRQRFDGPPRFDQPRQRFDGPPRFDQPRQRFDGPPRFDQPRQRFDGPPRFDQPRQCFDGPPRFDQPQFGQQPRFEQPPRHPGPPPRFEPPPVPQQKQQQGPQPKAEMGTKQPARMDSKTPGKSDVQPQSEKGKSEVGPDGKADAVDLTDDNMLGNDGFFVQKDPIPQTLQTNKNPEELDANDASDKRENTKPLNSKPSVTASSVASKTTPAEKTLKPDETLTKNKPPIGPKPPGSQQEPQASGQMQSRPIPGRGRGQPPVPVQVYGRGRGQRGRGQFTGPNTVPLGEEMEEISYDYMPPEEDLGASQEQEEYHWQDPSYEEFGEDSEVPPEEMWMQEEDHFPTEEAYYEESIGGPPRGRGGHPMMRGRPPMMRGRPPMMRGGPPMMRGGPPMMRGGPPMMRGGPPMMRGGPPMMRGGPPMGRGGPPMGRGGPPMGRGGPPMGRGGPPMGRGGPPRGRGGPPMGGGDPVDMHWEEPQSAEYSEELDHYWGERGPSIRGMRPPFPPGRGRPPRGHPGFMQQGRGRPPHPAHGPMDHEPLGHGMDTDDTETDAAGHPVYHGHDPHSHPMHPGVGRGMRHGPPPHKMIDPMEEPLYDEGMDGWQTPHGKGPPLPPHELIDRGGLRRRPMGRGMARGRWRPGQTHEEYEEGFNEGFVEDYGHGEDGYRWRPPQDYPPDDYQHEAKFYKSEWDRDRALPERDYPSRMPPPETYRDGQWREEREKEKGPPYPYDEPDRGRGEPRIREYREEPPYRQEETPYPPPPSSEWDRSSRLLLPPEREYHSEYEDRRPRYEKHREEPPLDKLPPPVTNLPDSSVEPSPSGANVLALSQRQHEIILKAAQELKFIRELQEGKNTGPEPQPAPADILPELPAGLLGLEIPPDVRNVLKGMTAAAQTATTEPVSWDTKTATDYQPVLPAAPSASVIPKTVDYGHGHEPGATVERIAYGERIVLRPDPVPSDRGYEKEPLGPRDPYGRDQYYERRSDPYMDRREYSRDRELYRDKPPPEYERERFERERYPPRERDDSTQSMVDERSPLAPSLRSGYRDRDWDLRDRDRSGSRDREEHYGRPGYDRPSYDRPPYERAGLDRSGPERYGHSSSPYVDRRSYPEDRGPPIAPPLPPPPQPPPRVEKKPEIKNIDDILKPPGRSSRPERIVIIMRGLPGSGKSHVAKLIRDKEVDCGGAPPRVLVLDDYFMTEVEKVEKDPDTGRRVKTKVLEYQYEPEMEDTYRSSMLKTFKKTLDDGFFPFIILDTVNDRVKHFDQFWSAAKTKGFEVYLAEITADTQTCSKRNVHGRLLKDIMKMSNNWESSPRHMVRLDVRSLLQDAAIEEVEMEDFNPDDEPKEPKREEEEEGDLGYIPKSKWEMDTSEAKLDKLDGLGSSGKRKREGEHSEDLEDYLQLPDDYATRMSEPGKKRVRWADLEEQKEADRKRAIGFVVGQTDWERITDGSGKLAQRALNRTKYF</sequence>
<feature type="compositionally biased region" description="Low complexity" evidence="13">
    <location>
        <begin position="637"/>
        <end position="646"/>
    </location>
</feature>
<dbReference type="InterPro" id="IPR027417">
    <property type="entry name" value="P-loop_NTPase"/>
</dbReference>
<feature type="region of interest" description="Disordered" evidence="13">
    <location>
        <begin position="1146"/>
        <end position="1360"/>
    </location>
</feature>
<feature type="region of interest" description="Disordered" evidence="13">
    <location>
        <begin position="437"/>
        <end position="830"/>
    </location>
</feature>
<dbReference type="Proteomes" id="UP000694558">
    <property type="component" value="Chromosome 20"/>
</dbReference>
<feature type="compositionally biased region" description="Basic and acidic residues" evidence="13">
    <location>
        <begin position="524"/>
        <end position="595"/>
    </location>
</feature>
<feature type="compositionally biased region" description="Basic and acidic residues" evidence="13">
    <location>
        <begin position="1217"/>
        <end position="1241"/>
    </location>
</feature>
<dbReference type="InterPro" id="IPR058903">
    <property type="entry name" value="Spectrin_YLPM1-like"/>
</dbReference>
<feature type="compositionally biased region" description="Basic and acidic residues" evidence="13">
    <location>
        <begin position="673"/>
        <end position="687"/>
    </location>
</feature>
<protein>
    <recommendedName>
        <fullName evidence="11">YLP motif-containing protein 1</fullName>
    </recommendedName>
    <alternativeName>
        <fullName evidence="12">Nuclear protein ZAP3</fullName>
    </alternativeName>
</protein>
<evidence type="ECO:0000256" key="3">
    <source>
        <dbReference type="ARBA" id="ARBA00022491"/>
    </source>
</evidence>
<feature type="compositionally biased region" description="Low complexity" evidence="13">
    <location>
        <begin position="738"/>
        <end position="754"/>
    </location>
</feature>
<evidence type="ECO:0000256" key="8">
    <source>
        <dbReference type="ARBA" id="ARBA00023242"/>
    </source>
</evidence>
<dbReference type="InterPro" id="IPR026314">
    <property type="entry name" value="YLP_motif_con_p1"/>
</dbReference>
<evidence type="ECO:0000256" key="12">
    <source>
        <dbReference type="ARBA" id="ARBA00083294"/>
    </source>
</evidence>
<feature type="compositionally biased region" description="Basic and acidic residues" evidence="13">
    <location>
        <begin position="1249"/>
        <end position="1264"/>
    </location>
</feature>
<keyword evidence="7" id="KW-0804">Transcription</keyword>
<evidence type="ECO:0000259" key="14">
    <source>
        <dbReference type="Pfam" id="PF26583"/>
    </source>
</evidence>
<feature type="compositionally biased region" description="Basic and acidic residues" evidence="13">
    <location>
        <begin position="1304"/>
        <end position="1339"/>
    </location>
</feature>
<evidence type="ECO:0000256" key="6">
    <source>
        <dbReference type="ARBA" id="ARBA00023015"/>
    </source>
</evidence>
<feature type="compositionally biased region" description="Polar residues" evidence="13">
    <location>
        <begin position="482"/>
        <end position="493"/>
    </location>
</feature>
<dbReference type="GeneTree" id="ENSGT00440000039837"/>
<evidence type="ECO:0000256" key="7">
    <source>
        <dbReference type="ARBA" id="ARBA00023163"/>
    </source>
</evidence>
<feature type="compositionally biased region" description="Basic and acidic residues" evidence="13">
    <location>
        <begin position="1271"/>
        <end position="1294"/>
    </location>
</feature>
<dbReference type="FunFam" id="3.40.50.300:FF:000399">
    <property type="entry name" value="YLP motif containing 1"/>
    <property type="match status" value="1"/>
</dbReference>
<feature type="domain" description="YLPM1-like spectrin repeat" evidence="14">
    <location>
        <begin position="289"/>
        <end position="401"/>
    </location>
</feature>
<comment type="subunit">
    <text evidence="10">Interacts with PPP1CA and NCOA5. Forms a complex with ILF2, ILF3, KHDRBS1, RBMX, NCOA5 and PPP1CA.</text>
</comment>
<evidence type="ECO:0000256" key="2">
    <source>
        <dbReference type="ARBA" id="ARBA00022481"/>
    </source>
</evidence>
<evidence type="ECO:0000256" key="9">
    <source>
        <dbReference type="ARBA" id="ARBA00058677"/>
    </source>
</evidence>
<feature type="compositionally biased region" description="Basic and acidic residues" evidence="13">
    <location>
        <begin position="1582"/>
        <end position="1634"/>
    </location>
</feature>
<feature type="compositionally biased region" description="Low complexity" evidence="13">
    <location>
        <begin position="1056"/>
        <end position="1065"/>
    </location>
</feature>
<reference evidence="15" key="2">
    <citation type="submission" date="2025-08" db="UniProtKB">
        <authorList>
            <consortium name="Ensembl"/>
        </authorList>
    </citation>
    <scope>IDENTIFICATION</scope>
</reference>
<feature type="compositionally biased region" description="Acidic residues" evidence="13">
    <location>
        <begin position="1868"/>
        <end position="1880"/>
    </location>
</feature>
<feature type="region of interest" description="Disordered" evidence="13">
    <location>
        <begin position="1035"/>
        <end position="1094"/>
    </location>
</feature>
<evidence type="ECO:0000256" key="5">
    <source>
        <dbReference type="ARBA" id="ARBA00022843"/>
    </source>
</evidence>
<feature type="compositionally biased region" description="Basic and acidic residues" evidence="13">
    <location>
        <begin position="1197"/>
        <end position="1206"/>
    </location>
</feature>
<gene>
    <name evidence="15" type="primary">YLPM1</name>
</gene>
<feature type="region of interest" description="Disordered" evidence="13">
    <location>
        <begin position="1490"/>
        <end position="1687"/>
    </location>
</feature>
<accession>A0A8D3AL39</accession>
<evidence type="ECO:0000256" key="13">
    <source>
        <dbReference type="SAM" id="MobiDB-lite"/>
    </source>
</evidence>
<organism evidence="15 16">
    <name type="scientific">Scophthalmus maximus</name>
    <name type="common">Turbot</name>
    <name type="synonym">Psetta maxima</name>
    <dbReference type="NCBI Taxonomy" id="52904"/>
    <lineage>
        <taxon>Eukaryota</taxon>
        <taxon>Metazoa</taxon>
        <taxon>Chordata</taxon>
        <taxon>Craniata</taxon>
        <taxon>Vertebrata</taxon>
        <taxon>Euteleostomi</taxon>
        <taxon>Actinopterygii</taxon>
        <taxon>Neopterygii</taxon>
        <taxon>Teleostei</taxon>
        <taxon>Neoteleostei</taxon>
        <taxon>Acanthomorphata</taxon>
        <taxon>Carangaria</taxon>
        <taxon>Pleuronectiformes</taxon>
        <taxon>Pleuronectoidei</taxon>
        <taxon>Scophthalmidae</taxon>
        <taxon>Scophthalmus</taxon>
    </lineage>
</organism>
<dbReference type="SUPFAM" id="SSF52540">
    <property type="entry name" value="P-loop containing nucleoside triphosphate hydrolases"/>
    <property type="match status" value="1"/>
</dbReference>
<feature type="region of interest" description="Disordered" evidence="13">
    <location>
        <begin position="1868"/>
        <end position="1898"/>
    </location>
</feature>
<keyword evidence="6" id="KW-0805">Transcription regulation</keyword>
<feature type="region of interest" description="Disordered" evidence="13">
    <location>
        <begin position="892"/>
        <end position="919"/>
    </location>
</feature>
<evidence type="ECO:0000256" key="1">
    <source>
        <dbReference type="ARBA" id="ARBA00004324"/>
    </source>
</evidence>
<evidence type="ECO:0000256" key="11">
    <source>
        <dbReference type="ARBA" id="ARBA00068971"/>
    </source>
</evidence>
<name>A0A8D3AL39_SCOMX</name>
<feature type="compositionally biased region" description="Basic and acidic residues" evidence="13">
    <location>
        <begin position="194"/>
        <end position="208"/>
    </location>
</feature>
<comment type="subcellular location">
    <subcellularLocation>
        <location evidence="1">Nucleus speckle</location>
    </subcellularLocation>
</comment>
<feature type="compositionally biased region" description="Basic and acidic residues" evidence="13">
    <location>
        <begin position="1499"/>
        <end position="1573"/>
    </location>
</feature>
<keyword evidence="3" id="KW-0678">Repressor</keyword>
<reference evidence="15" key="1">
    <citation type="submission" date="2023-05" db="EMBL/GenBank/DDBJ databases">
        <title>High-quality long-read genome of Scophthalmus maximus.</title>
        <authorList>
            <person name="Lien S."/>
            <person name="Martinez P."/>
        </authorList>
    </citation>
    <scope>NUCLEOTIDE SEQUENCE [LARGE SCALE GENOMIC DNA]</scope>
</reference>
<feature type="compositionally biased region" description="Basic and acidic residues" evidence="13">
    <location>
        <begin position="1641"/>
        <end position="1651"/>
    </location>
</feature>
<dbReference type="PRINTS" id="PR01217">
    <property type="entry name" value="PRICHEXTENSN"/>
</dbReference>
<feature type="compositionally biased region" description="Polar residues" evidence="13">
    <location>
        <begin position="1349"/>
        <end position="1360"/>
    </location>
</feature>
<dbReference type="Gene3D" id="3.40.50.300">
    <property type="entry name" value="P-loop containing nucleotide triphosphate hydrolases"/>
    <property type="match status" value="1"/>
</dbReference>
<feature type="compositionally biased region" description="Gly residues" evidence="13">
    <location>
        <begin position="28"/>
        <end position="46"/>
    </location>
</feature>
<feature type="compositionally biased region" description="Pro residues" evidence="13">
    <location>
        <begin position="127"/>
        <end position="156"/>
    </location>
</feature>
<dbReference type="Pfam" id="PF13671">
    <property type="entry name" value="AAA_33"/>
    <property type="match status" value="1"/>
</dbReference>
<proteinExistence type="predicted"/>
<feature type="compositionally biased region" description="Basic residues" evidence="13">
    <location>
        <begin position="1163"/>
        <end position="1177"/>
    </location>
</feature>
<keyword evidence="5" id="KW-0832">Ubl conjugation</keyword>
<feature type="compositionally biased region" description="Pro residues" evidence="13">
    <location>
        <begin position="622"/>
        <end position="636"/>
    </location>
</feature>
<keyword evidence="2" id="KW-0488">Methylation</keyword>
<dbReference type="PANTHER" id="PTHR13413:SF0">
    <property type="entry name" value="YLP MOTIF-CONTAINING PROTEIN 1"/>
    <property type="match status" value="1"/>
</dbReference>
<feature type="compositionally biased region" description="Polar residues" evidence="13">
    <location>
        <begin position="778"/>
        <end position="790"/>
    </location>
</feature>
<comment type="function">
    <text evidence="9">Plays a role in the reduction of telomerase activity during differentiation of embryonic stem cells by binding to the core promoter of TERT and controlling its down-regulation.</text>
</comment>
<feature type="compositionally biased region" description="Pro residues" evidence="13">
    <location>
        <begin position="218"/>
        <end position="247"/>
    </location>
</feature>
<feature type="region of interest" description="Disordered" evidence="13">
    <location>
        <begin position="194"/>
        <end position="263"/>
    </location>
</feature>
<feature type="compositionally biased region" description="Low complexity" evidence="13">
    <location>
        <begin position="905"/>
        <end position="919"/>
    </location>
</feature>
<evidence type="ECO:0000313" key="15">
    <source>
        <dbReference type="Ensembl" id="ENSSMAP00000019918.2"/>
    </source>
</evidence>
<feature type="compositionally biased region" description="Pro residues" evidence="13">
    <location>
        <begin position="1653"/>
        <end position="1666"/>
    </location>
</feature>
<feature type="region of interest" description="Disordered" evidence="13">
    <location>
        <begin position="1"/>
        <end position="182"/>
    </location>
</feature>
<evidence type="ECO:0000313" key="16">
    <source>
        <dbReference type="Proteomes" id="UP000694558"/>
    </source>
</evidence>
<feature type="compositionally biased region" description="Low complexity" evidence="13">
    <location>
        <begin position="47"/>
        <end position="71"/>
    </location>
</feature>
<dbReference type="Ensembl" id="ENSSMAT00000020162.2">
    <property type="protein sequence ID" value="ENSSMAP00000019918.2"/>
    <property type="gene ID" value="ENSSMAG00000012182.2"/>
</dbReference>
<keyword evidence="4" id="KW-1017">Isopeptide bond</keyword>
<evidence type="ECO:0000256" key="10">
    <source>
        <dbReference type="ARBA" id="ARBA00065932"/>
    </source>
</evidence>
<evidence type="ECO:0000256" key="4">
    <source>
        <dbReference type="ARBA" id="ARBA00022499"/>
    </source>
</evidence>